<proteinExistence type="predicted"/>
<keyword evidence="3" id="KW-1185">Reference proteome</keyword>
<dbReference type="InterPro" id="IPR001810">
    <property type="entry name" value="F-box_dom"/>
</dbReference>
<evidence type="ECO:0000313" key="3">
    <source>
        <dbReference type="Proteomes" id="UP000703269"/>
    </source>
</evidence>
<name>A0A9P3GRX4_9APHY</name>
<protein>
    <recommendedName>
        <fullName evidence="1">F-box domain-containing protein</fullName>
    </recommendedName>
</protein>
<evidence type="ECO:0000259" key="1">
    <source>
        <dbReference type="PROSITE" id="PS50181"/>
    </source>
</evidence>
<dbReference type="Proteomes" id="UP000703269">
    <property type="component" value="Unassembled WGS sequence"/>
</dbReference>
<gene>
    <name evidence="2" type="ORF">PsYK624_170120</name>
</gene>
<dbReference type="OrthoDB" id="2803395at2759"/>
<accession>A0A9P3GRX4</accession>
<dbReference type="EMBL" id="BPQB01000188">
    <property type="protein sequence ID" value="GJF00714.1"/>
    <property type="molecule type" value="Genomic_DNA"/>
</dbReference>
<organism evidence="2 3">
    <name type="scientific">Phanerochaete sordida</name>
    <dbReference type="NCBI Taxonomy" id="48140"/>
    <lineage>
        <taxon>Eukaryota</taxon>
        <taxon>Fungi</taxon>
        <taxon>Dikarya</taxon>
        <taxon>Basidiomycota</taxon>
        <taxon>Agaricomycotina</taxon>
        <taxon>Agaricomycetes</taxon>
        <taxon>Polyporales</taxon>
        <taxon>Phanerochaetaceae</taxon>
        <taxon>Phanerochaete</taxon>
    </lineage>
</organism>
<evidence type="ECO:0000313" key="2">
    <source>
        <dbReference type="EMBL" id="GJF00714.1"/>
    </source>
</evidence>
<reference evidence="2 3" key="1">
    <citation type="submission" date="2021-08" db="EMBL/GenBank/DDBJ databases">
        <title>Draft Genome Sequence of Phanerochaete sordida strain YK-624.</title>
        <authorList>
            <person name="Mori T."/>
            <person name="Dohra H."/>
            <person name="Suzuki T."/>
            <person name="Kawagishi H."/>
            <person name="Hirai H."/>
        </authorList>
    </citation>
    <scope>NUCLEOTIDE SEQUENCE [LARGE SCALE GENOMIC DNA]</scope>
    <source>
        <strain evidence="2 3">YK-624</strain>
    </source>
</reference>
<dbReference type="AlphaFoldDB" id="A0A9P3GRX4"/>
<feature type="domain" description="F-box" evidence="1">
    <location>
        <begin position="36"/>
        <end position="89"/>
    </location>
</feature>
<sequence>MPRASRAPPRRLLDIAHLSTTSASALSMEPPYEPSSDSLLRLPAELLLHIRDHLGPSDLLGHASYYQLHPRTQACYAAYDDNSHFWIALLFENGLAVSSFEANASGVGWRKAALECAEHARACAHPACGMQRLEANRARLQEERSSWEREDWDGQSPLDTAHATEFADRITQNHLFELIGFNCEFPPPDLPEDIRGFLVGACAFLRESPGSDDGWLPTDLVGRHPIASRSFSTFPPVQYFSIAEDILERYEDMVVRNCRGATVHDTLTALSTLLGREMDREDIDGLLNISTWPAHEHGILASDWDSEPRAFPHEWPLAHARRTATRMGNLFQLTRWKGFHLGDVYGEPTAFLDFETKPLTHSAWSHIVKYKFPKTLFATMSALNGFGDL</sequence>
<dbReference type="PROSITE" id="PS50181">
    <property type="entry name" value="FBOX"/>
    <property type="match status" value="1"/>
</dbReference>
<comment type="caution">
    <text evidence="2">The sequence shown here is derived from an EMBL/GenBank/DDBJ whole genome shotgun (WGS) entry which is preliminary data.</text>
</comment>